<evidence type="ECO:0000313" key="3">
    <source>
        <dbReference type="Proteomes" id="UP000591131"/>
    </source>
</evidence>
<dbReference type="OrthoDB" id="2747330at2759"/>
<name>A0A7J6N0Z2_PERCH</name>
<comment type="caution">
    <text evidence="2">The sequence shown here is derived from an EMBL/GenBank/DDBJ whole genome shotgun (WGS) entry which is preliminary data.</text>
</comment>
<dbReference type="Gene3D" id="2.40.70.10">
    <property type="entry name" value="Acid Proteases"/>
    <property type="match status" value="1"/>
</dbReference>
<organism evidence="2 3">
    <name type="scientific">Perkinsus chesapeaki</name>
    <name type="common">Clam parasite</name>
    <name type="synonym">Perkinsus andrewsi</name>
    <dbReference type="NCBI Taxonomy" id="330153"/>
    <lineage>
        <taxon>Eukaryota</taxon>
        <taxon>Sar</taxon>
        <taxon>Alveolata</taxon>
        <taxon>Perkinsozoa</taxon>
        <taxon>Perkinsea</taxon>
        <taxon>Perkinsida</taxon>
        <taxon>Perkinsidae</taxon>
        <taxon>Perkinsus</taxon>
    </lineage>
</organism>
<evidence type="ECO:0000259" key="1">
    <source>
        <dbReference type="PROSITE" id="PS51767"/>
    </source>
</evidence>
<evidence type="ECO:0000313" key="2">
    <source>
        <dbReference type="EMBL" id="KAF4677284.1"/>
    </source>
</evidence>
<dbReference type="SUPFAM" id="SSF50630">
    <property type="entry name" value="Acid proteases"/>
    <property type="match status" value="1"/>
</dbReference>
<feature type="domain" description="Peptidase A1" evidence="1">
    <location>
        <begin position="1"/>
        <end position="203"/>
    </location>
</feature>
<accession>A0A7J6N0Z2</accession>
<protein>
    <recommendedName>
        <fullName evidence="1">Peptidase A1 domain-containing protein</fullName>
    </recommendedName>
</protein>
<dbReference type="PROSITE" id="PS51767">
    <property type="entry name" value="PEPTIDASE_A1"/>
    <property type="match status" value="1"/>
</dbReference>
<proteinExistence type="predicted"/>
<dbReference type="InterPro" id="IPR033121">
    <property type="entry name" value="PEPTIDASE_A1"/>
</dbReference>
<gene>
    <name evidence="2" type="ORF">FOL47_002523</name>
</gene>
<dbReference type="Pfam" id="PF00026">
    <property type="entry name" value="Asp"/>
    <property type="match status" value="1"/>
</dbReference>
<dbReference type="InterPro" id="IPR021109">
    <property type="entry name" value="Peptidase_aspartic_dom_sf"/>
</dbReference>
<keyword evidence="3" id="KW-1185">Reference proteome</keyword>
<reference evidence="2 3" key="1">
    <citation type="submission" date="2020-04" db="EMBL/GenBank/DDBJ databases">
        <title>Perkinsus chesapeaki whole genome sequence.</title>
        <authorList>
            <person name="Bogema D.R."/>
        </authorList>
    </citation>
    <scope>NUCLEOTIDE SEQUENCE [LARGE SCALE GENOMIC DNA]</scope>
    <source>
        <strain evidence="2">ATCC PRA-425</strain>
    </source>
</reference>
<dbReference type="Proteomes" id="UP000591131">
    <property type="component" value="Unassembled WGS sequence"/>
</dbReference>
<dbReference type="EMBL" id="JAAPAO010000017">
    <property type="protein sequence ID" value="KAF4677284.1"/>
    <property type="molecule type" value="Genomic_DNA"/>
</dbReference>
<sequence length="207" mass="23126">MDQLRSRRVLRTATFTLFLKPTGRPDVFFGNLILGGVDPTKYVIPLRYVLLLSIDDYVVELRSLSIQAGETTLGINQRATIHTGDKYIGIPQPHFAVMAKQLASAASTIRGSVVDIKWDEEEEVYRMECSSRIFMPTLTFNLGPNGGVPLEISFKGYVRKYAGDRLCTVMITEVADDSWELSACALVGNYIEYQPIEMKLGIAKLKP</sequence>
<dbReference type="AlphaFoldDB" id="A0A7J6N0Z2"/>